<dbReference type="InterPro" id="IPR003313">
    <property type="entry name" value="AraC-bd"/>
</dbReference>
<evidence type="ECO:0000256" key="1">
    <source>
        <dbReference type="ARBA" id="ARBA00023015"/>
    </source>
</evidence>
<evidence type="ECO:0000256" key="2">
    <source>
        <dbReference type="ARBA" id="ARBA00023125"/>
    </source>
</evidence>
<dbReference type="RefSeq" id="WP_258384636.1">
    <property type="nucleotide sequence ID" value="NZ_CP091430.1"/>
</dbReference>
<dbReference type="EMBL" id="CP091430">
    <property type="protein sequence ID" value="UVI28547.1"/>
    <property type="molecule type" value="Genomic_DNA"/>
</dbReference>
<dbReference type="PRINTS" id="PR00032">
    <property type="entry name" value="HTHARAC"/>
</dbReference>
<sequence>MKGLLPIYLSELIAKSPIVPFIRESDFAIRKPWNMPERRLLDYLLVYIQEGECFFRVDGTTFPLKSGDICLIQPNSLTYLEGRTNSITPFAHLDFFYNPERESSFPTRAGQTDLSGYSHLLQPRLNDQQGIDIPVRLKPKRPIVLRDKLFAMVESWQHRDTIMQLRAQTLATEILLDILEDHTDLTKAERAAPQPLNWITSFFSFNLSEPLTIQEMARRANLSPSRFSAKFKEEFGVPPHQYVLDLRIRHARELLKTTDIGIDEIAAYCGFADIHHFSKAFKKAVNTAPGAYRKISRNGSGPAQLPPT</sequence>
<keyword evidence="3" id="KW-0804">Transcription</keyword>
<dbReference type="SUPFAM" id="SSF46689">
    <property type="entry name" value="Homeodomain-like"/>
    <property type="match status" value="2"/>
</dbReference>
<dbReference type="SUPFAM" id="SSF51215">
    <property type="entry name" value="Regulatory protein AraC"/>
    <property type="match status" value="1"/>
</dbReference>
<dbReference type="InterPro" id="IPR018062">
    <property type="entry name" value="HTH_AraC-typ_CS"/>
</dbReference>
<dbReference type="PANTHER" id="PTHR43280">
    <property type="entry name" value="ARAC-FAMILY TRANSCRIPTIONAL REGULATOR"/>
    <property type="match status" value="1"/>
</dbReference>
<evidence type="ECO:0000313" key="5">
    <source>
        <dbReference type="EMBL" id="UVI28547.1"/>
    </source>
</evidence>
<evidence type="ECO:0000313" key="6">
    <source>
        <dbReference type="Proteomes" id="UP001057877"/>
    </source>
</evidence>
<protein>
    <submittedName>
        <fullName evidence="5">AraC family transcriptional regulator</fullName>
    </submittedName>
</protein>
<dbReference type="Proteomes" id="UP001057877">
    <property type="component" value="Chromosome"/>
</dbReference>
<dbReference type="InterPro" id="IPR018060">
    <property type="entry name" value="HTH_AraC"/>
</dbReference>
<evidence type="ECO:0000259" key="4">
    <source>
        <dbReference type="PROSITE" id="PS01124"/>
    </source>
</evidence>
<keyword evidence="1" id="KW-0805">Transcription regulation</keyword>
<name>A0ABY5S3S7_9BACL</name>
<dbReference type="PROSITE" id="PS01124">
    <property type="entry name" value="HTH_ARAC_FAMILY_2"/>
    <property type="match status" value="1"/>
</dbReference>
<dbReference type="Gene3D" id="1.10.10.60">
    <property type="entry name" value="Homeodomain-like"/>
    <property type="match status" value="2"/>
</dbReference>
<organism evidence="5 6">
    <name type="scientific">Paenibacillus spongiae</name>
    <dbReference type="NCBI Taxonomy" id="2909671"/>
    <lineage>
        <taxon>Bacteria</taxon>
        <taxon>Bacillati</taxon>
        <taxon>Bacillota</taxon>
        <taxon>Bacilli</taxon>
        <taxon>Bacillales</taxon>
        <taxon>Paenibacillaceae</taxon>
        <taxon>Paenibacillus</taxon>
    </lineage>
</organism>
<dbReference type="PROSITE" id="PS00041">
    <property type="entry name" value="HTH_ARAC_FAMILY_1"/>
    <property type="match status" value="1"/>
</dbReference>
<dbReference type="Pfam" id="PF12833">
    <property type="entry name" value="HTH_18"/>
    <property type="match status" value="1"/>
</dbReference>
<proteinExistence type="predicted"/>
<keyword evidence="6" id="KW-1185">Reference proteome</keyword>
<dbReference type="Pfam" id="PF02311">
    <property type="entry name" value="AraC_binding"/>
    <property type="match status" value="1"/>
</dbReference>
<gene>
    <name evidence="5" type="ORF">L1F29_24300</name>
</gene>
<dbReference type="InterPro" id="IPR020449">
    <property type="entry name" value="Tscrpt_reg_AraC-type_HTH"/>
</dbReference>
<reference evidence="5" key="1">
    <citation type="submission" date="2022-01" db="EMBL/GenBank/DDBJ databases">
        <title>Paenibacillus spongiae sp. nov., isolated from marine sponge.</title>
        <authorList>
            <person name="Li Z."/>
            <person name="Zhang M."/>
        </authorList>
    </citation>
    <scope>NUCLEOTIDE SEQUENCE</scope>
    <source>
        <strain evidence="5">PHS-Z3</strain>
    </source>
</reference>
<accession>A0ABY5S3S7</accession>
<dbReference type="InterPro" id="IPR009057">
    <property type="entry name" value="Homeodomain-like_sf"/>
</dbReference>
<dbReference type="InterPro" id="IPR037923">
    <property type="entry name" value="HTH-like"/>
</dbReference>
<keyword evidence="2" id="KW-0238">DNA-binding</keyword>
<dbReference type="PANTHER" id="PTHR43280:SF2">
    <property type="entry name" value="HTH-TYPE TRANSCRIPTIONAL REGULATOR EXSA"/>
    <property type="match status" value="1"/>
</dbReference>
<dbReference type="SMART" id="SM00342">
    <property type="entry name" value="HTH_ARAC"/>
    <property type="match status" value="1"/>
</dbReference>
<evidence type="ECO:0000256" key="3">
    <source>
        <dbReference type="ARBA" id="ARBA00023163"/>
    </source>
</evidence>
<feature type="domain" description="HTH araC/xylS-type" evidence="4">
    <location>
        <begin position="197"/>
        <end position="295"/>
    </location>
</feature>